<reference evidence="1 2" key="1">
    <citation type="journal article" date="2019" name="Nat. Plants">
        <title>Stout camphor tree genome fills gaps in understanding of flowering plant genome evolution.</title>
        <authorList>
            <person name="Chaw S.M."/>
            <person name="Liu Y.C."/>
            <person name="Wu Y.W."/>
            <person name="Wang H.Y."/>
            <person name="Lin C.I."/>
            <person name="Wu C.S."/>
            <person name="Ke H.M."/>
            <person name="Chang L.Y."/>
            <person name="Hsu C.Y."/>
            <person name="Yang H.T."/>
            <person name="Sudianto E."/>
            <person name="Hsu M.H."/>
            <person name="Wu K.P."/>
            <person name="Wang L.N."/>
            <person name="Leebens-Mack J.H."/>
            <person name="Tsai I.J."/>
        </authorList>
    </citation>
    <scope>NUCLEOTIDE SEQUENCE [LARGE SCALE GENOMIC DNA]</scope>
    <source>
        <strain evidence="2">cv. Chaw 1501</strain>
        <tissue evidence="1">Young leaves</tissue>
    </source>
</reference>
<gene>
    <name evidence="1" type="ORF">CKAN_00861300</name>
</gene>
<keyword evidence="2" id="KW-1185">Reference proteome</keyword>
<name>A0A443NNC1_9MAGN</name>
<organism evidence="1 2">
    <name type="scientific">Cinnamomum micranthum f. kanehirae</name>
    <dbReference type="NCBI Taxonomy" id="337451"/>
    <lineage>
        <taxon>Eukaryota</taxon>
        <taxon>Viridiplantae</taxon>
        <taxon>Streptophyta</taxon>
        <taxon>Embryophyta</taxon>
        <taxon>Tracheophyta</taxon>
        <taxon>Spermatophyta</taxon>
        <taxon>Magnoliopsida</taxon>
        <taxon>Magnoliidae</taxon>
        <taxon>Laurales</taxon>
        <taxon>Lauraceae</taxon>
        <taxon>Cinnamomum</taxon>
    </lineage>
</organism>
<accession>A0A443NNC1</accession>
<evidence type="ECO:0000313" key="1">
    <source>
        <dbReference type="EMBL" id="RWR80008.1"/>
    </source>
</evidence>
<proteinExistence type="predicted"/>
<sequence>MFLSGLHTSSFLLLQRQRRAALAIANGILERSRVGIEKGRERERKGGGRRRRTEGIKRERKVDAARRLCCCCWIVVMMLLLLLDDRGGSTAPGSPCNKNGPHIWCVQKCLIYKGKGRRYFLRRLIFNVGPAAFEAECTQEAVGPQVEPEWQPNDVM</sequence>
<protein>
    <submittedName>
        <fullName evidence="1">Uncharacterized protein</fullName>
    </submittedName>
</protein>
<dbReference type="AlphaFoldDB" id="A0A443NNC1"/>
<evidence type="ECO:0000313" key="2">
    <source>
        <dbReference type="Proteomes" id="UP000283530"/>
    </source>
</evidence>
<dbReference type="EMBL" id="QPKB01000003">
    <property type="protein sequence ID" value="RWR80008.1"/>
    <property type="molecule type" value="Genomic_DNA"/>
</dbReference>
<dbReference type="Proteomes" id="UP000283530">
    <property type="component" value="Unassembled WGS sequence"/>
</dbReference>
<comment type="caution">
    <text evidence="1">The sequence shown here is derived from an EMBL/GenBank/DDBJ whole genome shotgun (WGS) entry which is preliminary data.</text>
</comment>